<evidence type="ECO:0000259" key="3">
    <source>
        <dbReference type="SMART" id="SM00852"/>
    </source>
</evidence>
<sequence length="163" mass="16297">MSGPRTAVVIVASTRAAAGVYPDRTGPLLVEWLRGKGFHCEDAVVVADGPDLPIALRGALTADLVITSGGTGLTPTDGTPEATAALLDYQIPGLADALRREGADKVPTAILSRGVAGVAGRTLVVNLPGSTGGVKDGMAVLDRVLDHALDQLAGGDHPGSGTG</sequence>
<dbReference type="SUPFAM" id="SSF53218">
    <property type="entry name" value="Molybdenum cofactor biosynthesis proteins"/>
    <property type="match status" value="1"/>
</dbReference>
<evidence type="ECO:0000313" key="5">
    <source>
        <dbReference type="Proteomes" id="UP000460221"/>
    </source>
</evidence>
<dbReference type="AlphaFoldDB" id="A0A7K1FSU1"/>
<organism evidence="4 5">
    <name type="scientific">Nakamurella alba</name>
    <dbReference type="NCBI Taxonomy" id="2665158"/>
    <lineage>
        <taxon>Bacteria</taxon>
        <taxon>Bacillati</taxon>
        <taxon>Actinomycetota</taxon>
        <taxon>Actinomycetes</taxon>
        <taxon>Nakamurellales</taxon>
        <taxon>Nakamurellaceae</taxon>
        <taxon>Nakamurella</taxon>
    </lineage>
</organism>
<dbReference type="EMBL" id="WLYK01000017">
    <property type="protein sequence ID" value="MTD17222.1"/>
    <property type="molecule type" value="Genomic_DNA"/>
</dbReference>
<dbReference type="InterPro" id="IPR051920">
    <property type="entry name" value="MPT_Adenylyltrnsfr/MoaC-Rel"/>
</dbReference>
<dbReference type="NCBIfam" id="TIGR00177">
    <property type="entry name" value="molyb_syn"/>
    <property type="match status" value="1"/>
</dbReference>
<dbReference type="PANTHER" id="PTHR43764:SF1">
    <property type="entry name" value="MOLYBDOPTERIN MOLYBDOTRANSFERASE"/>
    <property type="match status" value="1"/>
</dbReference>
<name>A0A7K1FSU1_9ACTN</name>
<feature type="domain" description="MoaB/Mog" evidence="3">
    <location>
        <begin position="7"/>
        <end position="148"/>
    </location>
</feature>
<dbReference type="PANTHER" id="PTHR43764">
    <property type="entry name" value="MOLYBDENUM COFACTOR BIOSYNTHESIS"/>
    <property type="match status" value="1"/>
</dbReference>
<evidence type="ECO:0000313" key="4">
    <source>
        <dbReference type="EMBL" id="MTD17222.1"/>
    </source>
</evidence>
<dbReference type="InterPro" id="IPR036425">
    <property type="entry name" value="MoaB/Mog-like_dom_sf"/>
</dbReference>
<dbReference type="Pfam" id="PF00994">
    <property type="entry name" value="MoCF_biosynth"/>
    <property type="match status" value="1"/>
</dbReference>
<dbReference type="SMART" id="SM00852">
    <property type="entry name" value="MoCF_biosynth"/>
    <property type="match status" value="1"/>
</dbReference>
<reference evidence="4 5" key="1">
    <citation type="submission" date="2019-11" db="EMBL/GenBank/DDBJ databases">
        <authorList>
            <person name="Jiang L.-Q."/>
        </authorList>
    </citation>
    <scope>NUCLEOTIDE SEQUENCE [LARGE SCALE GENOMIC DNA]</scope>
    <source>
        <strain evidence="4 5">YIM 132087</strain>
    </source>
</reference>
<dbReference type="CDD" id="cd00886">
    <property type="entry name" value="MogA_MoaB"/>
    <property type="match status" value="1"/>
</dbReference>
<evidence type="ECO:0000256" key="2">
    <source>
        <dbReference type="ARBA" id="ARBA00023150"/>
    </source>
</evidence>
<dbReference type="InterPro" id="IPR001453">
    <property type="entry name" value="MoaB/Mog_dom"/>
</dbReference>
<proteinExistence type="predicted"/>
<evidence type="ECO:0000256" key="1">
    <source>
        <dbReference type="ARBA" id="ARBA00005046"/>
    </source>
</evidence>
<dbReference type="GO" id="GO:0006777">
    <property type="term" value="P:Mo-molybdopterin cofactor biosynthetic process"/>
    <property type="evidence" value="ECO:0007669"/>
    <property type="project" value="UniProtKB-KW"/>
</dbReference>
<comment type="caution">
    <text evidence="4">The sequence shown here is derived from an EMBL/GenBank/DDBJ whole genome shotgun (WGS) entry which is preliminary data.</text>
</comment>
<protein>
    <submittedName>
        <fullName evidence="4">MogA/MoaB family molybdenum cofactor biosynthesis protein</fullName>
    </submittedName>
</protein>
<accession>A0A7K1FSU1</accession>
<dbReference type="Proteomes" id="UP000460221">
    <property type="component" value="Unassembled WGS sequence"/>
</dbReference>
<keyword evidence="5" id="KW-1185">Reference proteome</keyword>
<keyword evidence="2" id="KW-0501">Molybdenum cofactor biosynthesis</keyword>
<dbReference type="Gene3D" id="3.40.980.10">
    <property type="entry name" value="MoaB/Mog-like domain"/>
    <property type="match status" value="1"/>
</dbReference>
<gene>
    <name evidence="4" type="ORF">GIS00_25150</name>
</gene>
<comment type="pathway">
    <text evidence="1">Cofactor biosynthesis; molybdopterin biosynthesis.</text>
</comment>